<dbReference type="Gene3D" id="2.60.40.2540">
    <property type="match status" value="1"/>
</dbReference>
<evidence type="ECO:0000259" key="5">
    <source>
        <dbReference type="PROSITE" id="PS51123"/>
    </source>
</evidence>
<keyword evidence="7" id="KW-1185">Reference proteome</keyword>
<dbReference type="AlphaFoldDB" id="U3CCF8"/>
<dbReference type="InterPro" id="IPR036737">
    <property type="entry name" value="OmpA-like_sf"/>
</dbReference>
<feature type="domain" description="OmpA-like" evidence="5">
    <location>
        <begin position="183"/>
        <end position="300"/>
    </location>
</feature>
<dbReference type="InterPro" id="IPR006665">
    <property type="entry name" value="OmpA-like"/>
</dbReference>
<dbReference type="InterPro" id="IPR006664">
    <property type="entry name" value="OMP_bac"/>
</dbReference>
<dbReference type="Pfam" id="PF00691">
    <property type="entry name" value="OmpA"/>
    <property type="match status" value="1"/>
</dbReference>
<keyword evidence="3" id="KW-0998">Cell outer membrane</keyword>
<evidence type="ECO:0000256" key="1">
    <source>
        <dbReference type="ARBA" id="ARBA00004442"/>
    </source>
</evidence>
<evidence type="ECO:0000256" key="2">
    <source>
        <dbReference type="ARBA" id="ARBA00023136"/>
    </source>
</evidence>
<dbReference type="SUPFAM" id="SSF103088">
    <property type="entry name" value="OmpA-like"/>
    <property type="match status" value="1"/>
</dbReference>
<dbReference type="PANTHER" id="PTHR30329:SF21">
    <property type="entry name" value="LIPOPROTEIN YIAD-RELATED"/>
    <property type="match status" value="1"/>
</dbReference>
<dbReference type="PRINTS" id="PR01021">
    <property type="entry name" value="OMPADOMAIN"/>
</dbReference>
<dbReference type="PROSITE" id="PS51123">
    <property type="entry name" value="OMPA_2"/>
    <property type="match status" value="1"/>
</dbReference>
<dbReference type="eggNOG" id="COG2885">
    <property type="taxonomic scope" value="Bacteria"/>
</dbReference>
<evidence type="ECO:0000256" key="3">
    <source>
        <dbReference type="ARBA" id="ARBA00023237"/>
    </source>
</evidence>
<comment type="caution">
    <text evidence="6">The sequence shown here is derived from an EMBL/GenBank/DDBJ whole genome shotgun (WGS) entry which is preliminary data.</text>
</comment>
<reference evidence="6 7" key="1">
    <citation type="submission" date="2013-09" db="EMBL/GenBank/DDBJ databases">
        <title>Whole genome shotgun sequence of Vibrio azureus NBRC 104587.</title>
        <authorList>
            <person name="Isaki S."/>
            <person name="Hosoyama A."/>
            <person name="Numata M."/>
            <person name="Hashimoto M."/>
            <person name="Hosoyama Y."/>
            <person name="Tsuchikane K."/>
            <person name="Noguchi M."/>
            <person name="Hirakata S."/>
            <person name="Ichikawa N."/>
            <person name="Ohji S."/>
            <person name="Yamazoe A."/>
            <person name="Fujita N."/>
        </authorList>
    </citation>
    <scope>NUCLEOTIDE SEQUENCE [LARGE SCALE GENOMIC DNA]</scope>
    <source>
        <strain evidence="6 7">NBRC 104587</strain>
    </source>
</reference>
<organism evidence="6 7">
    <name type="scientific">Vibrio azureus NBRC 104587</name>
    <dbReference type="NCBI Taxonomy" id="1219077"/>
    <lineage>
        <taxon>Bacteria</taxon>
        <taxon>Pseudomonadati</taxon>
        <taxon>Pseudomonadota</taxon>
        <taxon>Gammaproteobacteria</taxon>
        <taxon>Vibrionales</taxon>
        <taxon>Vibrionaceae</taxon>
        <taxon>Vibrio</taxon>
    </lineage>
</organism>
<evidence type="ECO:0000313" key="7">
    <source>
        <dbReference type="Proteomes" id="UP000016567"/>
    </source>
</evidence>
<dbReference type="InterPro" id="IPR041544">
    <property type="entry name" value="MotY_N"/>
</dbReference>
<dbReference type="Proteomes" id="UP000016567">
    <property type="component" value="Unassembled WGS sequence"/>
</dbReference>
<gene>
    <name evidence="6" type="ORF">VAZ01S_035_00510</name>
</gene>
<comment type="subcellular location">
    <subcellularLocation>
        <location evidence="1">Cell outer membrane</location>
    </subcellularLocation>
</comment>
<dbReference type="STRING" id="1219077.VAZ01S_035_00510"/>
<dbReference type="Gene3D" id="3.30.1330.60">
    <property type="entry name" value="OmpA-like domain"/>
    <property type="match status" value="1"/>
</dbReference>
<proteinExistence type="predicted"/>
<name>U3CCF8_9VIBR</name>
<dbReference type="PANTHER" id="PTHR30329">
    <property type="entry name" value="STATOR ELEMENT OF FLAGELLAR MOTOR COMPLEX"/>
    <property type="match status" value="1"/>
</dbReference>
<dbReference type="CDD" id="cd07185">
    <property type="entry name" value="OmpA_C-like"/>
    <property type="match status" value="1"/>
</dbReference>
<dbReference type="PRINTS" id="PR01023">
    <property type="entry name" value="NAFLGMOTY"/>
</dbReference>
<dbReference type="GO" id="GO:0009279">
    <property type="term" value="C:cell outer membrane"/>
    <property type="evidence" value="ECO:0007669"/>
    <property type="project" value="UniProtKB-SubCell"/>
</dbReference>
<accession>U3CCF8</accession>
<dbReference type="Pfam" id="PF18393">
    <property type="entry name" value="MotY_N"/>
    <property type="match status" value="1"/>
</dbReference>
<keyword evidence="2 4" id="KW-0472">Membrane</keyword>
<dbReference type="InterPro" id="IPR050330">
    <property type="entry name" value="Bact_OuterMem_StrucFunc"/>
</dbReference>
<sequence>MFESFVRFFGGVKFIRFSFSLIIISFVPFKTSFAFEDVIASMDLSKWNYKGDSFKCRLIHSDNVHGKFYFHAEPNKKVSLVLNFKDSGNNWRGVVLSSQLPPWKKKQISSEHSSVTVSKATNQFSLNDGVEDLLENMANGRWVSISLYDDELLSRSLRVTLPVIGIQSALADFKRCRGQLPKLSFSQARDVNLRFHIGQKHLSNRHKAQLRDVYNYITKDKRVIKILIDGHTDNTGDALSNLTLSRSRAQQVADQLVLQGIAREMIEVRAHGARYPTASNHTKSGKAKNRRVTLRLVRDDEQTVPNK</sequence>
<evidence type="ECO:0000313" key="6">
    <source>
        <dbReference type="EMBL" id="GAD76043.1"/>
    </source>
</evidence>
<dbReference type="EMBL" id="BATL01000035">
    <property type="protein sequence ID" value="GAD76043.1"/>
    <property type="molecule type" value="Genomic_DNA"/>
</dbReference>
<dbReference type="OrthoDB" id="6905929at2"/>
<protein>
    <recommendedName>
        <fullName evidence="5">OmpA-like domain-containing protein</fullName>
    </recommendedName>
</protein>
<evidence type="ECO:0000256" key="4">
    <source>
        <dbReference type="PROSITE-ProRule" id="PRU00473"/>
    </source>
</evidence>